<dbReference type="PRINTS" id="PR00080">
    <property type="entry name" value="SDRFAMILY"/>
</dbReference>
<dbReference type="InterPro" id="IPR002347">
    <property type="entry name" value="SDR_fam"/>
</dbReference>
<dbReference type="Gene3D" id="3.40.50.720">
    <property type="entry name" value="NAD(P)-binding Rossmann-like Domain"/>
    <property type="match status" value="1"/>
</dbReference>
<proteinExistence type="inferred from homology"/>
<gene>
    <name evidence="4" type="ORF">H6G83_14340</name>
</gene>
<dbReference type="PROSITE" id="PS00061">
    <property type="entry name" value="ADH_SHORT"/>
    <property type="match status" value="1"/>
</dbReference>
<evidence type="ECO:0000256" key="2">
    <source>
        <dbReference type="ARBA" id="ARBA00023002"/>
    </source>
</evidence>
<sequence>MTTLTGKTVLLTGASRGLGVYIALALAKEQARVVCVSRSGAGLAQTCNAVEAAGGSAIAIPFDLCNISQLSGLAQQAQDIVGPIDVLINNAGIEINSDFANYSLAEIQSIFNTNLLAAMELTRFLLPNMMERGSGRIVNIASLAGKKGVAFNSVYSASKAGLIMWTDALRQELIGTGVQATVVCPGYVSETGMTVDPLVSAPKLAGISAPETVANAIVNAIKYNKAEVIVNQNPIMEGLTKLMLSFGQIAPTSVDTIYRWLGVVKFNQRRAENRAKQSYVAVGSKRP</sequence>
<organism evidence="4 5">
    <name type="scientific">Anabaena azotica FACHB-119</name>
    <dbReference type="NCBI Taxonomy" id="947527"/>
    <lineage>
        <taxon>Bacteria</taxon>
        <taxon>Bacillati</taxon>
        <taxon>Cyanobacteriota</taxon>
        <taxon>Cyanophyceae</taxon>
        <taxon>Nostocales</taxon>
        <taxon>Nostocaceae</taxon>
        <taxon>Anabaena</taxon>
        <taxon>Anabaena azotica</taxon>
    </lineage>
</organism>
<evidence type="ECO:0000256" key="1">
    <source>
        <dbReference type="ARBA" id="ARBA00006484"/>
    </source>
</evidence>
<dbReference type="PANTHER" id="PTHR44196">
    <property type="entry name" value="DEHYDROGENASE/REDUCTASE SDR FAMILY MEMBER 7B"/>
    <property type="match status" value="1"/>
</dbReference>
<keyword evidence="2" id="KW-0560">Oxidoreductase</keyword>
<dbReference type="InterPro" id="IPR036291">
    <property type="entry name" value="NAD(P)-bd_dom_sf"/>
</dbReference>
<dbReference type="Proteomes" id="UP000661112">
    <property type="component" value="Unassembled WGS sequence"/>
</dbReference>
<dbReference type="InterPro" id="IPR020904">
    <property type="entry name" value="Sc_DH/Rdtase_CS"/>
</dbReference>
<comment type="similarity">
    <text evidence="1 3">Belongs to the short-chain dehydrogenases/reductases (SDR) family.</text>
</comment>
<dbReference type="PRINTS" id="PR00081">
    <property type="entry name" value="GDHRDH"/>
</dbReference>
<dbReference type="Pfam" id="PF00106">
    <property type="entry name" value="adh_short"/>
    <property type="match status" value="1"/>
</dbReference>
<comment type="caution">
    <text evidence="4">The sequence shown here is derived from an EMBL/GenBank/DDBJ whole genome shotgun (WGS) entry which is preliminary data.</text>
</comment>
<reference evidence="4 5" key="1">
    <citation type="journal article" date="2020" name="ISME J.">
        <title>Comparative genomics reveals insights into cyanobacterial evolution and habitat adaptation.</title>
        <authorList>
            <person name="Chen M.Y."/>
            <person name="Teng W.K."/>
            <person name="Zhao L."/>
            <person name="Hu C.X."/>
            <person name="Zhou Y.K."/>
            <person name="Han B.P."/>
            <person name="Song L.R."/>
            <person name="Shu W.S."/>
        </authorList>
    </citation>
    <scope>NUCLEOTIDE SEQUENCE [LARGE SCALE GENOMIC DNA]</scope>
    <source>
        <strain evidence="4 5">FACHB-119</strain>
    </source>
</reference>
<accession>A0ABR8D3P3</accession>
<dbReference type="CDD" id="cd08932">
    <property type="entry name" value="HetN_like_SDR_c"/>
    <property type="match status" value="1"/>
</dbReference>
<dbReference type="RefSeq" id="WP_190473250.1">
    <property type="nucleotide sequence ID" value="NZ_JACJSG010000017.1"/>
</dbReference>
<evidence type="ECO:0000313" key="5">
    <source>
        <dbReference type="Proteomes" id="UP000661112"/>
    </source>
</evidence>
<evidence type="ECO:0000256" key="3">
    <source>
        <dbReference type="RuleBase" id="RU000363"/>
    </source>
</evidence>
<dbReference type="EMBL" id="JACJSG010000017">
    <property type="protein sequence ID" value="MBD2501768.1"/>
    <property type="molecule type" value="Genomic_DNA"/>
</dbReference>
<name>A0ABR8D3P3_9NOST</name>
<protein>
    <submittedName>
        <fullName evidence="4">SDR family NAD(P)-dependent oxidoreductase</fullName>
    </submittedName>
</protein>
<dbReference type="PANTHER" id="PTHR44196:SF1">
    <property type="entry name" value="DEHYDROGENASE_REDUCTASE SDR FAMILY MEMBER 7B"/>
    <property type="match status" value="1"/>
</dbReference>
<dbReference type="SUPFAM" id="SSF51735">
    <property type="entry name" value="NAD(P)-binding Rossmann-fold domains"/>
    <property type="match status" value="1"/>
</dbReference>
<evidence type="ECO:0000313" key="4">
    <source>
        <dbReference type="EMBL" id="MBD2501768.1"/>
    </source>
</evidence>
<keyword evidence="5" id="KW-1185">Reference proteome</keyword>